<keyword evidence="3" id="KW-1185">Reference proteome</keyword>
<accession>A0A8J2BSP8</accession>
<comment type="caution">
    <text evidence="2">The sequence shown here is derived from an EMBL/GenBank/DDBJ whole genome shotgun (WGS) entry which is preliminary data.</text>
</comment>
<gene>
    <name evidence="2" type="ORF">MPNT_70092</name>
</gene>
<protein>
    <submittedName>
        <fullName evidence="2">Uncharacterized protein</fullName>
    </submittedName>
</protein>
<dbReference type="AlphaFoldDB" id="A0A8J2BSP8"/>
<organism evidence="2 3">
    <name type="scientific">Candidatus Methylacidithermus pantelleriae</name>
    <dbReference type="NCBI Taxonomy" id="2744239"/>
    <lineage>
        <taxon>Bacteria</taxon>
        <taxon>Pseudomonadati</taxon>
        <taxon>Verrucomicrobiota</taxon>
        <taxon>Methylacidiphilae</taxon>
        <taxon>Methylacidiphilales</taxon>
        <taxon>Methylacidiphilaceae</taxon>
        <taxon>Candidatus Methylacidithermus</taxon>
    </lineage>
</organism>
<name>A0A8J2BSP8_9BACT</name>
<sequence>MGKRGRTVYDSRNQCTRVPVASVSPCAGPGEPQPSLPGVRDLLGPSSTARGGTSWPMDLTGCTPGAAGPRIWQPSSLGSSSAWTRFTSANSKGVGKARQYRAEVSPEFSAEAAACAGDATLRF</sequence>
<evidence type="ECO:0000313" key="3">
    <source>
        <dbReference type="Proteomes" id="UP000663859"/>
    </source>
</evidence>
<proteinExistence type="predicted"/>
<evidence type="ECO:0000256" key="1">
    <source>
        <dbReference type="SAM" id="MobiDB-lite"/>
    </source>
</evidence>
<reference evidence="2" key="1">
    <citation type="submission" date="2021-02" db="EMBL/GenBank/DDBJ databases">
        <authorList>
            <person name="Cremers G."/>
            <person name="Picone N."/>
        </authorList>
    </citation>
    <scope>NUCLEOTIDE SEQUENCE</scope>
    <source>
        <strain evidence="2">PQ17</strain>
    </source>
</reference>
<evidence type="ECO:0000313" key="2">
    <source>
        <dbReference type="EMBL" id="CAF0704611.1"/>
    </source>
</evidence>
<feature type="region of interest" description="Disordered" evidence="1">
    <location>
        <begin position="20"/>
        <end position="57"/>
    </location>
</feature>
<dbReference type="EMBL" id="CAJNOB010000067">
    <property type="protein sequence ID" value="CAF0704611.1"/>
    <property type="molecule type" value="Genomic_DNA"/>
</dbReference>
<dbReference type="Proteomes" id="UP000663859">
    <property type="component" value="Unassembled WGS sequence"/>
</dbReference>